<dbReference type="Gene3D" id="3.30.1380.20">
    <property type="entry name" value="Trafficking protein particle complex subunit 3"/>
    <property type="match status" value="1"/>
</dbReference>
<protein>
    <submittedName>
        <fullName evidence="10">Transcriptional regulator</fullName>
    </submittedName>
</protein>
<dbReference type="PROSITE" id="PS00688">
    <property type="entry name" value="SIGMA54_INTERACT_3"/>
    <property type="match status" value="1"/>
</dbReference>
<evidence type="ECO:0000256" key="3">
    <source>
        <dbReference type="ARBA" id="ARBA00023012"/>
    </source>
</evidence>
<dbReference type="PROSITE" id="PS00676">
    <property type="entry name" value="SIGMA54_INTERACT_2"/>
    <property type="match status" value="1"/>
</dbReference>
<keyword evidence="4" id="KW-0805">Transcription regulation</keyword>
<dbReference type="InterPro" id="IPR025944">
    <property type="entry name" value="Sigma_54_int_dom_CS"/>
</dbReference>
<dbReference type="RefSeq" id="WP_083276978.1">
    <property type="nucleotide sequence ID" value="NZ_MINO01000037.1"/>
</dbReference>
<dbReference type="Pfam" id="PF00158">
    <property type="entry name" value="Sigma54_activat"/>
    <property type="match status" value="1"/>
</dbReference>
<dbReference type="OrthoDB" id="7324976at2"/>
<feature type="domain" description="Sigma-54 factor interaction" evidence="9">
    <location>
        <begin position="259"/>
        <end position="488"/>
    </location>
</feature>
<evidence type="ECO:0000313" key="10">
    <source>
        <dbReference type="EMBL" id="ARI47604.1"/>
    </source>
</evidence>
<keyword evidence="5" id="KW-0238">DNA-binding</keyword>
<dbReference type="Pfam" id="PF06505">
    <property type="entry name" value="XylR_N"/>
    <property type="match status" value="1"/>
</dbReference>
<keyword evidence="6" id="KW-0010">Activator</keyword>
<dbReference type="GO" id="GO:0000160">
    <property type="term" value="P:phosphorelay signal transduction system"/>
    <property type="evidence" value="ECO:0007669"/>
    <property type="project" value="UniProtKB-KW"/>
</dbReference>
<dbReference type="SUPFAM" id="SSF111126">
    <property type="entry name" value="Ligand-binding domain in the NO signalling and Golgi transport"/>
    <property type="match status" value="1"/>
</dbReference>
<evidence type="ECO:0000256" key="4">
    <source>
        <dbReference type="ARBA" id="ARBA00023015"/>
    </source>
</evidence>
<dbReference type="InterPro" id="IPR002197">
    <property type="entry name" value="HTH_Fis"/>
</dbReference>
<dbReference type="Pfam" id="PF02830">
    <property type="entry name" value="V4R"/>
    <property type="match status" value="1"/>
</dbReference>
<dbReference type="InterPro" id="IPR025662">
    <property type="entry name" value="Sigma_54_int_dom_ATP-bd_1"/>
</dbReference>
<dbReference type="Gene3D" id="1.10.8.60">
    <property type="match status" value="1"/>
</dbReference>
<dbReference type="PROSITE" id="PS50045">
    <property type="entry name" value="SIGMA54_INTERACT_4"/>
    <property type="match status" value="1"/>
</dbReference>
<keyword evidence="3" id="KW-0902">Two-component regulatory system</keyword>
<dbReference type="Gene3D" id="3.40.50.300">
    <property type="entry name" value="P-loop containing nucleotide triphosphate hydrolases"/>
    <property type="match status" value="1"/>
</dbReference>
<dbReference type="GO" id="GO:0043565">
    <property type="term" value="F:sequence-specific DNA binding"/>
    <property type="evidence" value="ECO:0007669"/>
    <property type="project" value="InterPro"/>
</dbReference>
<dbReference type="Pfam" id="PF02954">
    <property type="entry name" value="HTH_8"/>
    <property type="match status" value="1"/>
</dbReference>
<sequence>MDLLRSDACRRDDGTDGKGGTTFLENELPGIDDLTEQLRFSPGTGHIWLGDERMVLMHTQAMRALREELITTIGMSATKSLLMRIGYASGVKDAELAVKVRGERTFNEFFLVGPQLHALEGVGRVEPISVQFDPKSGQFYGEFVWHDSWEDEVHIDSYGITAEAACWTQLGYASGYTSTFVGRPIAYKEVECRATGHTACRIIGRPLSEWGTEADHDLLYLKPQDFVNARSAPINSAGAREEVMTAEGRPPVIASSKSLVGASAGFNLVCHMLEKVAPTNASVLLLGESGVGKEVFARTLQRISSRPNGPFIAVNCAAVPEQLIEAELFGVVKGAYTGATEDRPGRFERADGGTIFLDEIGTLSLPAQGKLLRVLQEREVERVGDTKTRRVDVRVVAATNENLRKRVEAKEFRQDLFYRLNVFPVVIPPLRERRADISLLMEHFLQLFNKRHGKSNAGFTQRAIGALFSYSWPGNVRELENMIERGVILAPPGEAIDLCHLFTSGESIDAQLLSMAANGRLEKCRSSGSSDGYHGAVDLDGLVNNLIDTGVGLDALEGLLLDKAISRADGNVSEGARILGLTRPQYAYRLKRKSEIKSD</sequence>
<dbReference type="SMART" id="SM00989">
    <property type="entry name" value="V4R"/>
    <property type="match status" value="1"/>
</dbReference>
<dbReference type="InterPro" id="IPR058031">
    <property type="entry name" value="AAA_lid_NorR"/>
</dbReference>
<evidence type="ECO:0000256" key="1">
    <source>
        <dbReference type="ARBA" id="ARBA00022741"/>
    </source>
</evidence>
<dbReference type="PANTHER" id="PTHR32071">
    <property type="entry name" value="TRANSCRIPTIONAL REGULATORY PROTEIN"/>
    <property type="match status" value="1"/>
</dbReference>
<name>A0A1W5YR21_9SPHN</name>
<evidence type="ECO:0000256" key="5">
    <source>
        <dbReference type="ARBA" id="ARBA00023125"/>
    </source>
</evidence>
<dbReference type="InterPro" id="IPR024096">
    <property type="entry name" value="NO_sig/Golgi_transp_ligand-bd"/>
</dbReference>
<evidence type="ECO:0000256" key="8">
    <source>
        <dbReference type="SAM" id="MobiDB-lite"/>
    </source>
</evidence>
<dbReference type="CDD" id="cd00009">
    <property type="entry name" value="AAA"/>
    <property type="match status" value="1"/>
</dbReference>
<dbReference type="PROSITE" id="PS00675">
    <property type="entry name" value="SIGMA54_INTERACT_1"/>
    <property type="match status" value="1"/>
</dbReference>
<dbReference type="InterPro" id="IPR025943">
    <property type="entry name" value="Sigma_54_int_dom_ATP-bd_2"/>
</dbReference>
<dbReference type="FunFam" id="3.40.50.300:FF:000006">
    <property type="entry name" value="DNA-binding transcriptional regulator NtrC"/>
    <property type="match status" value="1"/>
</dbReference>
<dbReference type="GO" id="GO:0005524">
    <property type="term" value="F:ATP binding"/>
    <property type="evidence" value="ECO:0007669"/>
    <property type="project" value="UniProtKB-KW"/>
</dbReference>
<keyword evidence="7" id="KW-0804">Transcription</keyword>
<reference evidence="10" key="1">
    <citation type="journal article" date="2017" name="Appl. Environ. Microbiol.">
        <title>Degradation of diphenyl ether in Sphingobium phenoxybenzoativorans SC_3 is initiated by a novel ring-cleavage dioxygenase.</title>
        <authorList>
            <person name="Cai S."/>
            <person name="Chen L.W."/>
            <person name="Ai Y.C."/>
            <person name="Qiu J.G."/>
            <person name="Wang C.H."/>
            <person name="Shi C."/>
            <person name="He J."/>
            <person name="Cai T.M."/>
        </authorList>
    </citation>
    <scope>NUCLEOTIDE SEQUENCE</scope>
    <source>
        <strain evidence="10">SC_3</strain>
    </source>
</reference>
<dbReference type="GO" id="GO:0006355">
    <property type="term" value="P:regulation of DNA-templated transcription"/>
    <property type="evidence" value="ECO:0007669"/>
    <property type="project" value="InterPro"/>
</dbReference>
<keyword evidence="1" id="KW-0547">Nucleotide-binding</keyword>
<organism evidence="10">
    <name type="scientific">Sphingobium phenoxybenzoativorans</name>
    <dbReference type="NCBI Taxonomy" id="1592790"/>
    <lineage>
        <taxon>Bacteria</taxon>
        <taxon>Pseudomonadati</taxon>
        <taxon>Pseudomonadota</taxon>
        <taxon>Alphaproteobacteria</taxon>
        <taxon>Sphingomonadales</taxon>
        <taxon>Sphingomonadaceae</taxon>
        <taxon>Sphingobium</taxon>
    </lineage>
</organism>
<dbReference type="SUPFAM" id="SSF52540">
    <property type="entry name" value="P-loop containing nucleoside triphosphate hydrolases"/>
    <property type="match status" value="1"/>
</dbReference>
<dbReference type="InterPro" id="IPR004096">
    <property type="entry name" value="V4R"/>
</dbReference>
<accession>A0A1W5YR21</accession>
<evidence type="ECO:0000259" key="9">
    <source>
        <dbReference type="PROSITE" id="PS50045"/>
    </source>
</evidence>
<feature type="compositionally biased region" description="Basic and acidic residues" evidence="8">
    <location>
        <begin position="1"/>
        <end position="16"/>
    </location>
</feature>
<dbReference type="Pfam" id="PF25601">
    <property type="entry name" value="AAA_lid_14"/>
    <property type="match status" value="1"/>
</dbReference>
<proteinExistence type="predicted"/>
<gene>
    <name evidence="10" type="primary">dmpR</name>
</gene>
<dbReference type="InterPro" id="IPR003593">
    <property type="entry name" value="AAA+_ATPase"/>
</dbReference>
<dbReference type="PANTHER" id="PTHR32071:SF117">
    <property type="entry name" value="PTS-DEPENDENT DIHYDROXYACETONE KINASE OPERON REGULATORY PROTEIN-RELATED"/>
    <property type="match status" value="1"/>
</dbReference>
<evidence type="ECO:0000256" key="6">
    <source>
        <dbReference type="ARBA" id="ARBA00023159"/>
    </source>
</evidence>
<dbReference type="PRINTS" id="PR01590">
    <property type="entry name" value="HTHFIS"/>
</dbReference>
<evidence type="ECO:0000256" key="7">
    <source>
        <dbReference type="ARBA" id="ARBA00023163"/>
    </source>
</evidence>
<keyword evidence="2" id="KW-0067">ATP-binding</keyword>
<dbReference type="InterPro" id="IPR010523">
    <property type="entry name" value="XylR_N"/>
</dbReference>
<evidence type="ECO:0000256" key="2">
    <source>
        <dbReference type="ARBA" id="ARBA00022840"/>
    </source>
</evidence>
<dbReference type="AlphaFoldDB" id="A0A1W5YR21"/>
<dbReference type="SMART" id="SM00382">
    <property type="entry name" value="AAA"/>
    <property type="match status" value="1"/>
</dbReference>
<feature type="region of interest" description="Disordered" evidence="8">
    <location>
        <begin position="1"/>
        <end position="22"/>
    </location>
</feature>
<dbReference type="InterPro" id="IPR002078">
    <property type="entry name" value="Sigma_54_int"/>
</dbReference>
<dbReference type="EMBL" id="KX823580">
    <property type="protein sequence ID" value="ARI47604.1"/>
    <property type="molecule type" value="Genomic_DNA"/>
</dbReference>
<dbReference type="InterPro" id="IPR027417">
    <property type="entry name" value="P-loop_NTPase"/>
</dbReference>